<dbReference type="SUPFAM" id="SSF160631">
    <property type="entry name" value="SMI1/KNR4-like"/>
    <property type="match status" value="1"/>
</dbReference>
<sequence length="195" mass="21164">MITQLWELVVAPPEVPELSPGEIERTLEATGLPGLPSDYLELVKSYGVGCFDEFIFLLVPSAIREDLNLQVRGNEILAGYRQLAGIGKHDDNKLGLSVGNGIDGSEDLSYDVSVDKGELYPWAVTQNGDACFWHITGEDPGTWTVVVDAARDPAWERFDMSTTSFLYGVLSGSVAVEALPADFPSGNPAFREIAQ</sequence>
<evidence type="ECO:0008006" key="3">
    <source>
        <dbReference type="Google" id="ProtNLM"/>
    </source>
</evidence>
<evidence type="ECO:0000313" key="1">
    <source>
        <dbReference type="EMBL" id="TDT33254.1"/>
    </source>
</evidence>
<proteinExistence type="predicted"/>
<comment type="caution">
    <text evidence="1">The sequence shown here is derived from an EMBL/GenBank/DDBJ whole genome shotgun (WGS) entry which is preliminary data.</text>
</comment>
<organism evidence="1 2">
    <name type="scientific">Naumannella halotolerans</name>
    <dbReference type="NCBI Taxonomy" id="993414"/>
    <lineage>
        <taxon>Bacteria</taxon>
        <taxon>Bacillati</taxon>
        <taxon>Actinomycetota</taxon>
        <taxon>Actinomycetes</taxon>
        <taxon>Propionibacteriales</taxon>
        <taxon>Propionibacteriaceae</taxon>
        <taxon>Naumannella</taxon>
    </lineage>
</organism>
<name>A0A4R7J7L6_9ACTN</name>
<dbReference type="AlphaFoldDB" id="A0A4R7J7L6"/>
<dbReference type="OrthoDB" id="5572373at2"/>
<dbReference type="RefSeq" id="WP_133753796.1">
    <property type="nucleotide sequence ID" value="NZ_SOAW01000001.1"/>
</dbReference>
<evidence type="ECO:0000313" key="2">
    <source>
        <dbReference type="Proteomes" id="UP000295371"/>
    </source>
</evidence>
<accession>A0A4R7J7L6</accession>
<dbReference type="EMBL" id="SOAW01000001">
    <property type="protein sequence ID" value="TDT33254.1"/>
    <property type="molecule type" value="Genomic_DNA"/>
</dbReference>
<reference evidence="1 2" key="1">
    <citation type="submission" date="2019-03" db="EMBL/GenBank/DDBJ databases">
        <title>Genomic Encyclopedia of Archaeal and Bacterial Type Strains, Phase II (KMG-II): from individual species to whole genera.</title>
        <authorList>
            <person name="Goeker M."/>
        </authorList>
    </citation>
    <scope>NUCLEOTIDE SEQUENCE [LARGE SCALE GENOMIC DNA]</scope>
    <source>
        <strain evidence="1 2">DSM 24323</strain>
    </source>
</reference>
<gene>
    <name evidence="1" type="ORF">CLV29_0859</name>
</gene>
<keyword evidence="2" id="KW-1185">Reference proteome</keyword>
<dbReference type="InterPro" id="IPR037883">
    <property type="entry name" value="Knr4/Smi1-like_sf"/>
</dbReference>
<protein>
    <recommendedName>
        <fullName evidence="3">SUKH superfamily protein</fullName>
    </recommendedName>
</protein>
<dbReference type="Proteomes" id="UP000295371">
    <property type="component" value="Unassembled WGS sequence"/>
</dbReference>